<gene>
    <name evidence="1" type="ORF">CCACVL1_30339</name>
</gene>
<dbReference type="Gramene" id="OMO50628">
    <property type="protein sequence ID" value="OMO50628"/>
    <property type="gene ID" value="CCACVL1_30339"/>
</dbReference>
<evidence type="ECO:0000313" key="2">
    <source>
        <dbReference type="Proteomes" id="UP000188268"/>
    </source>
</evidence>
<sequence>MAVKTVLVPSFKPMFPFGQLSKGHVRRKW</sequence>
<dbReference type="EMBL" id="AWWV01016087">
    <property type="protein sequence ID" value="OMO50628.1"/>
    <property type="molecule type" value="Genomic_DNA"/>
</dbReference>
<name>A0A1R3FXP6_COCAP</name>
<reference evidence="1 2" key="1">
    <citation type="submission" date="2013-09" db="EMBL/GenBank/DDBJ databases">
        <title>Corchorus capsularis genome sequencing.</title>
        <authorList>
            <person name="Alam M."/>
            <person name="Haque M.S."/>
            <person name="Islam M.S."/>
            <person name="Emdad E.M."/>
            <person name="Islam M.M."/>
            <person name="Ahmed B."/>
            <person name="Halim A."/>
            <person name="Hossen Q.M.M."/>
            <person name="Hossain M.Z."/>
            <person name="Ahmed R."/>
            <person name="Khan M.M."/>
            <person name="Islam R."/>
            <person name="Rashid M.M."/>
            <person name="Khan S.A."/>
            <person name="Rahman M.S."/>
            <person name="Alam M."/>
        </authorList>
    </citation>
    <scope>NUCLEOTIDE SEQUENCE [LARGE SCALE GENOMIC DNA]</scope>
    <source>
        <strain evidence="2">cv. CVL-1</strain>
        <tissue evidence="1">Whole seedling</tissue>
    </source>
</reference>
<dbReference type="Proteomes" id="UP000188268">
    <property type="component" value="Unassembled WGS sequence"/>
</dbReference>
<proteinExistence type="predicted"/>
<keyword evidence="2" id="KW-1185">Reference proteome</keyword>
<comment type="caution">
    <text evidence="1">The sequence shown here is derived from an EMBL/GenBank/DDBJ whole genome shotgun (WGS) entry which is preliminary data.</text>
</comment>
<dbReference type="AlphaFoldDB" id="A0A1R3FXP6"/>
<protein>
    <submittedName>
        <fullName evidence="1">Uncharacterized protein</fullName>
    </submittedName>
</protein>
<organism evidence="1 2">
    <name type="scientific">Corchorus capsularis</name>
    <name type="common">Jute</name>
    <dbReference type="NCBI Taxonomy" id="210143"/>
    <lineage>
        <taxon>Eukaryota</taxon>
        <taxon>Viridiplantae</taxon>
        <taxon>Streptophyta</taxon>
        <taxon>Embryophyta</taxon>
        <taxon>Tracheophyta</taxon>
        <taxon>Spermatophyta</taxon>
        <taxon>Magnoliopsida</taxon>
        <taxon>eudicotyledons</taxon>
        <taxon>Gunneridae</taxon>
        <taxon>Pentapetalae</taxon>
        <taxon>rosids</taxon>
        <taxon>malvids</taxon>
        <taxon>Malvales</taxon>
        <taxon>Malvaceae</taxon>
        <taxon>Grewioideae</taxon>
        <taxon>Apeibeae</taxon>
        <taxon>Corchorus</taxon>
    </lineage>
</organism>
<accession>A0A1R3FXP6</accession>
<evidence type="ECO:0000313" key="1">
    <source>
        <dbReference type="EMBL" id="OMO50628.1"/>
    </source>
</evidence>